<dbReference type="GeneID" id="108011029"/>
<dbReference type="RefSeq" id="XP_016931564.2">
    <property type="nucleotide sequence ID" value="XM_017076075.4"/>
</dbReference>
<gene>
    <name evidence="3" type="primary">LOC108011029</name>
</gene>
<feature type="region of interest" description="Disordered" evidence="1">
    <location>
        <begin position="97"/>
        <end position="205"/>
    </location>
</feature>
<feature type="compositionally biased region" description="Polar residues" evidence="1">
    <location>
        <begin position="16"/>
        <end position="30"/>
    </location>
</feature>
<organism evidence="2 3">
    <name type="scientific">Drosophila suzukii</name>
    <name type="common">Spotted-wing drosophila fruit fly</name>
    <dbReference type="NCBI Taxonomy" id="28584"/>
    <lineage>
        <taxon>Eukaryota</taxon>
        <taxon>Metazoa</taxon>
        <taxon>Ecdysozoa</taxon>
        <taxon>Arthropoda</taxon>
        <taxon>Hexapoda</taxon>
        <taxon>Insecta</taxon>
        <taxon>Pterygota</taxon>
        <taxon>Neoptera</taxon>
        <taxon>Endopterygota</taxon>
        <taxon>Diptera</taxon>
        <taxon>Brachycera</taxon>
        <taxon>Muscomorpha</taxon>
        <taxon>Ephydroidea</taxon>
        <taxon>Drosophilidae</taxon>
        <taxon>Drosophila</taxon>
        <taxon>Sophophora</taxon>
    </lineage>
</organism>
<protein>
    <submittedName>
        <fullName evidence="3">Uncharacterized protein</fullName>
    </submittedName>
</protein>
<reference evidence="2" key="1">
    <citation type="submission" date="2025-05" db="UniProtKB">
        <authorList>
            <consortium name="RefSeq"/>
        </authorList>
    </citation>
    <scope>NUCLEOTIDE SEQUENCE [LARGE SCALE GENOMIC DNA]</scope>
</reference>
<feature type="compositionally biased region" description="Polar residues" evidence="1">
    <location>
        <begin position="234"/>
        <end position="254"/>
    </location>
</feature>
<keyword evidence="2" id="KW-1185">Reference proteome</keyword>
<proteinExistence type="predicted"/>
<accession>A0AB39ZAX4</accession>
<feature type="compositionally biased region" description="Basic and acidic residues" evidence="1">
    <location>
        <begin position="124"/>
        <end position="188"/>
    </location>
</feature>
<evidence type="ECO:0000313" key="2">
    <source>
        <dbReference type="Proteomes" id="UP001652628"/>
    </source>
</evidence>
<evidence type="ECO:0000313" key="3">
    <source>
        <dbReference type="RefSeq" id="XP_016931564.2"/>
    </source>
</evidence>
<dbReference type="AlphaFoldDB" id="A0AB39ZAX4"/>
<feature type="region of interest" description="Disordered" evidence="1">
    <location>
        <begin position="228"/>
        <end position="254"/>
    </location>
</feature>
<name>A0AB39ZAX4_DROSZ</name>
<reference evidence="3" key="2">
    <citation type="submission" date="2025-08" db="UniProtKB">
        <authorList>
            <consortium name="RefSeq"/>
        </authorList>
    </citation>
    <scope>IDENTIFICATION</scope>
</reference>
<feature type="region of interest" description="Disordered" evidence="1">
    <location>
        <begin position="1"/>
        <end position="63"/>
    </location>
</feature>
<sequence>MSHNPTLIRKAKSTRMDNPSMTQAYRQQVNEYGLPKEKIPKMSNVRRTKTSKQQVPEPPKDIVHDMSRISNHFDMTQASKNAIRVAGGGNAAVAPKYQSRVHLSDEPSKTVRPPVTTASFQKLTPKEIKELKETKDIKVYKEPKETRGLKEPKESREHREHKEPKESREPKELKELKEPKEPKTKGGDKSPNLSHRSTRSSTNRTKNYFDKYLKFAFDLSTPEGVQKLEDHFFPNQSFGQNQNPTGSSNLKREG</sequence>
<evidence type="ECO:0000256" key="1">
    <source>
        <dbReference type="SAM" id="MobiDB-lite"/>
    </source>
</evidence>
<dbReference type="Proteomes" id="UP001652628">
    <property type="component" value="Chromosome 2L"/>
</dbReference>